<proteinExistence type="predicted"/>
<evidence type="ECO:0000313" key="1">
    <source>
        <dbReference type="EMBL" id="CAG8458507.1"/>
    </source>
</evidence>
<dbReference type="Proteomes" id="UP000789702">
    <property type="component" value="Unassembled WGS sequence"/>
</dbReference>
<name>A0ACA9K882_9GLOM</name>
<reference evidence="1" key="1">
    <citation type="submission" date="2021-06" db="EMBL/GenBank/DDBJ databases">
        <authorList>
            <person name="Kallberg Y."/>
            <person name="Tangrot J."/>
            <person name="Rosling A."/>
        </authorList>
    </citation>
    <scope>NUCLEOTIDE SEQUENCE</scope>
    <source>
        <strain evidence="1">IL203A</strain>
    </source>
</reference>
<keyword evidence="2" id="KW-1185">Reference proteome</keyword>
<gene>
    <name evidence="1" type="ORF">DHETER_LOCUS1175</name>
</gene>
<evidence type="ECO:0000313" key="2">
    <source>
        <dbReference type="Proteomes" id="UP000789702"/>
    </source>
</evidence>
<organism evidence="1 2">
    <name type="scientific">Dentiscutata heterogama</name>
    <dbReference type="NCBI Taxonomy" id="1316150"/>
    <lineage>
        <taxon>Eukaryota</taxon>
        <taxon>Fungi</taxon>
        <taxon>Fungi incertae sedis</taxon>
        <taxon>Mucoromycota</taxon>
        <taxon>Glomeromycotina</taxon>
        <taxon>Glomeromycetes</taxon>
        <taxon>Diversisporales</taxon>
        <taxon>Gigasporaceae</taxon>
        <taxon>Dentiscutata</taxon>
    </lineage>
</organism>
<comment type="caution">
    <text evidence="1">The sequence shown here is derived from an EMBL/GenBank/DDBJ whole genome shotgun (WGS) entry which is preliminary data.</text>
</comment>
<sequence length="404" mass="46663">MASNSQHNQFFAEIAESSSDDNNDNMDIDLNNESSDDDLELVQALSFYPKTLNPKISHHIHPKSDDWVRNILFNLDETRFRRTLRMNKSVFYALVNQIQNHSVFYSNANNIQTGVHIQLAVTLFRLGSLSTIWAISTQFGIAEGTVHLFIDRVTTAIRSLRLEYIKWPQGDYKKEVHEGFQQMQEFPLVIGAIDGSHIPFLQAPDRINKDVYFSRKHQYGIHLQGIVDHKGLFINYDIGWPASVHDAKVFQNSNIYKEPTIFFEGEEYLLGDSAYPLLPFVMTPFKAPNGLQKNQQINYNIKHSKTRVVVEQAFGRLKARFLFLRAMKVRDPPKGVEIIETALIIHNFIEKNGDIWGQMGYNDDRIEIQPEEDSELFDQILDETNLAQKEYAKIKRQNLLELVS</sequence>
<protein>
    <submittedName>
        <fullName evidence="1">12718_t:CDS:1</fullName>
    </submittedName>
</protein>
<dbReference type="EMBL" id="CAJVPU010000670">
    <property type="protein sequence ID" value="CAG8458507.1"/>
    <property type="molecule type" value="Genomic_DNA"/>
</dbReference>
<accession>A0ACA9K882</accession>